<evidence type="ECO:0000256" key="5">
    <source>
        <dbReference type="ARBA" id="ARBA00022741"/>
    </source>
</evidence>
<feature type="transmembrane region" description="Helical" evidence="10">
    <location>
        <begin position="110"/>
        <end position="128"/>
    </location>
</feature>
<dbReference type="InterPro" id="IPR011712">
    <property type="entry name" value="Sig_transdc_His_kin_sub3_dim/P"/>
</dbReference>
<evidence type="ECO:0000256" key="3">
    <source>
        <dbReference type="ARBA" id="ARBA00022553"/>
    </source>
</evidence>
<dbReference type="Gene3D" id="3.30.565.10">
    <property type="entry name" value="Histidine kinase-like ATPase, C-terminal domain"/>
    <property type="match status" value="1"/>
</dbReference>
<dbReference type="SUPFAM" id="SSF55874">
    <property type="entry name" value="ATPase domain of HSP90 chaperone/DNA topoisomerase II/histidine kinase"/>
    <property type="match status" value="1"/>
</dbReference>
<keyword evidence="4" id="KW-0808">Transferase</keyword>
<dbReference type="EMBL" id="BOMN01000146">
    <property type="protein sequence ID" value="GIE26555.1"/>
    <property type="molecule type" value="Genomic_DNA"/>
</dbReference>
<feature type="transmembrane region" description="Helical" evidence="10">
    <location>
        <begin position="568"/>
        <end position="595"/>
    </location>
</feature>
<evidence type="ECO:0000313" key="12">
    <source>
        <dbReference type="EMBL" id="GIE26555.1"/>
    </source>
</evidence>
<evidence type="ECO:0000256" key="2">
    <source>
        <dbReference type="ARBA" id="ARBA00012438"/>
    </source>
</evidence>
<accession>A0ABQ4A6T2</accession>
<keyword evidence="3" id="KW-0597">Phosphoprotein</keyword>
<feature type="transmembrane region" description="Helical" evidence="10">
    <location>
        <begin position="498"/>
        <end position="519"/>
    </location>
</feature>
<evidence type="ECO:0000256" key="7">
    <source>
        <dbReference type="ARBA" id="ARBA00022840"/>
    </source>
</evidence>
<keyword evidence="10" id="KW-0812">Transmembrane</keyword>
<proteinExistence type="predicted"/>
<keyword evidence="6" id="KW-0418">Kinase</keyword>
<feature type="domain" description="Signal transduction histidine kinase subgroup 3 dimerisation and phosphoacceptor" evidence="11">
    <location>
        <begin position="183"/>
        <end position="243"/>
    </location>
</feature>
<dbReference type="PANTHER" id="PTHR24421">
    <property type="entry name" value="NITRATE/NITRITE SENSOR PROTEIN NARX-RELATED"/>
    <property type="match status" value="1"/>
</dbReference>
<evidence type="ECO:0000259" key="11">
    <source>
        <dbReference type="Pfam" id="PF07730"/>
    </source>
</evidence>
<keyword evidence="10" id="KW-0472">Membrane</keyword>
<evidence type="ECO:0000256" key="9">
    <source>
        <dbReference type="SAM" id="MobiDB-lite"/>
    </source>
</evidence>
<feature type="region of interest" description="Disordered" evidence="9">
    <location>
        <begin position="671"/>
        <end position="692"/>
    </location>
</feature>
<evidence type="ECO:0000313" key="13">
    <source>
        <dbReference type="Proteomes" id="UP000603200"/>
    </source>
</evidence>
<keyword evidence="7" id="KW-0067">ATP-binding</keyword>
<comment type="catalytic activity">
    <reaction evidence="1">
        <text>ATP + protein L-histidine = ADP + protein N-phospho-L-histidine.</text>
        <dbReference type="EC" id="2.7.13.3"/>
    </reaction>
</comment>
<feature type="transmembrane region" description="Helical" evidence="10">
    <location>
        <begin position="134"/>
        <end position="152"/>
    </location>
</feature>
<dbReference type="InterPro" id="IPR050482">
    <property type="entry name" value="Sensor_HK_TwoCompSys"/>
</dbReference>
<feature type="transmembrane region" description="Helical" evidence="10">
    <location>
        <begin position="32"/>
        <end position="51"/>
    </location>
</feature>
<name>A0ABQ4A6T2_9ACTN</name>
<feature type="transmembrane region" description="Helical" evidence="10">
    <location>
        <begin position="446"/>
        <end position="467"/>
    </location>
</feature>
<dbReference type="PANTHER" id="PTHR24421:SF10">
    <property type="entry name" value="NITRATE_NITRITE SENSOR PROTEIN NARQ"/>
    <property type="match status" value="1"/>
</dbReference>
<keyword evidence="13" id="KW-1185">Reference proteome</keyword>
<dbReference type="CDD" id="cd16917">
    <property type="entry name" value="HATPase_UhpB-NarQ-NarX-like"/>
    <property type="match status" value="1"/>
</dbReference>
<dbReference type="Gene3D" id="1.20.5.1930">
    <property type="match status" value="1"/>
</dbReference>
<feature type="transmembrane region" description="Helical" evidence="10">
    <location>
        <begin position="85"/>
        <end position="103"/>
    </location>
</feature>
<evidence type="ECO:0000256" key="10">
    <source>
        <dbReference type="SAM" id="Phobius"/>
    </source>
</evidence>
<dbReference type="Proteomes" id="UP000603200">
    <property type="component" value="Unassembled WGS sequence"/>
</dbReference>
<reference evidence="12 13" key="1">
    <citation type="submission" date="2021-01" db="EMBL/GenBank/DDBJ databases">
        <title>Whole genome shotgun sequence of Actinoplanes humidus NBRC 14915.</title>
        <authorList>
            <person name="Komaki H."/>
            <person name="Tamura T."/>
        </authorList>
    </citation>
    <scope>NUCLEOTIDE SEQUENCE [LARGE SCALE GENOMIC DNA]</scope>
    <source>
        <strain evidence="12 13">NBRC 14915</strain>
    </source>
</reference>
<comment type="caution">
    <text evidence="12">The sequence shown here is derived from an EMBL/GenBank/DDBJ whole genome shotgun (WGS) entry which is preliminary data.</text>
</comment>
<keyword evidence="5" id="KW-0547">Nucleotide-binding</keyword>
<feature type="transmembrane region" description="Helical" evidence="10">
    <location>
        <begin position="421"/>
        <end position="440"/>
    </location>
</feature>
<dbReference type="InterPro" id="IPR036890">
    <property type="entry name" value="HATPase_C_sf"/>
</dbReference>
<gene>
    <name evidence="12" type="ORF">Ahu01nite_096570</name>
</gene>
<keyword evidence="8" id="KW-0902">Two-component regulatory system</keyword>
<dbReference type="Pfam" id="PF07730">
    <property type="entry name" value="HisKA_3"/>
    <property type="match status" value="1"/>
</dbReference>
<sequence length="692" mass="72163">MPVMNRWTTWVLPVLLCAGQLALWPGDDFPSVTAVAGGAVILLIGAALGLRTSRPVEVTVAVVAGISLGTWVAPAGQLVAFPGDALLVISFADQVALFSVAALRSYRATVLTLVGLVLWQVPLTVARDGVTGDLLPDLIFAAVLYVVVAAFGRRRAHWRADRSEAARRLAEATRAERDAADAERRRLARELHDVTAHHLTSIVVNASAAQMLAAKRPELHEEALDYATRTGRETLAALRELVAIMPWDAEPSPETVPALGDLADDFRQLGQVITVTAPAGPLPPALAAAVHGIAREALTNTLRYAPGAKVDILLRHTGDHTELVIDDAGSVAAPAAAGLGGGRGTDGMRDRAVALGGTLVSGPRDNGGGWRVQATFPHLDAASPQFAAAFPLGGAARGRPFGVRVRGIVGAALRRVRSDTLIDGALMAGALILPVLSLILGVEEDGITPAAATLILLALLSHALPLFWRRGHPWWALAAVALTAWTAPLLLATGGAPAVSASIFLVTIGADLVAVYSVAARGARPGLTWLAPIAATASWSLSLAVMVLTTPQDPPREALPTGAVLTTASIAVVAVLAAVALTLPMTASWLTGWAIRRRRTRRLDHEHHGVATALAQATARTHEERTRVATGLRDAVLHHAAEVPAAAEAGDLPRVLTAARQALTAMRALLDGLGRTPPPTAPTPDPHRSQPG</sequence>
<dbReference type="EC" id="2.7.13.3" evidence="2"/>
<evidence type="ECO:0000256" key="1">
    <source>
        <dbReference type="ARBA" id="ARBA00000085"/>
    </source>
</evidence>
<protein>
    <recommendedName>
        <fullName evidence="2">histidine kinase</fullName>
        <ecNumber evidence="2">2.7.13.3</ecNumber>
    </recommendedName>
</protein>
<evidence type="ECO:0000256" key="6">
    <source>
        <dbReference type="ARBA" id="ARBA00022777"/>
    </source>
</evidence>
<feature type="transmembrane region" description="Helical" evidence="10">
    <location>
        <begin position="474"/>
        <end position="492"/>
    </location>
</feature>
<keyword evidence="10" id="KW-1133">Transmembrane helix</keyword>
<evidence type="ECO:0000256" key="8">
    <source>
        <dbReference type="ARBA" id="ARBA00023012"/>
    </source>
</evidence>
<feature type="transmembrane region" description="Helical" evidence="10">
    <location>
        <begin position="526"/>
        <end position="548"/>
    </location>
</feature>
<feature type="transmembrane region" description="Helical" evidence="10">
    <location>
        <begin position="58"/>
        <end position="79"/>
    </location>
</feature>
<organism evidence="12 13">
    <name type="scientific">Winogradskya humida</name>
    <dbReference type="NCBI Taxonomy" id="113566"/>
    <lineage>
        <taxon>Bacteria</taxon>
        <taxon>Bacillati</taxon>
        <taxon>Actinomycetota</taxon>
        <taxon>Actinomycetes</taxon>
        <taxon>Micromonosporales</taxon>
        <taxon>Micromonosporaceae</taxon>
        <taxon>Winogradskya</taxon>
    </lineage>
</organism>
<evidence type="ECO:0000256" key="4">
    <source>
        <dbReference type="ARBA" id="ARBA00022679"/>
    </source>
</evidence>